<reference evidence="1 2" key="1">
    <citation type="submission" date="2018-09" db="EMBL/GenBank/DDBJ databases">
        <title>Glutamicibacter mishrai S5-52T (LMG 29155T = KCTC 39846T).</title>
        <authorList>
            <person name="Das S.K."/>
        </authorList>
    </citation>
    <scope>NUCLEOTIDE SEQUENCE [LARGE SCALE GENOMIC DNA]</scope>
    <source>
        <strain evidence="1 2">S5-52</strain>
    </source>
</reference>
<dbReference type="InterPro" id="IPR027417">
    <property type="entry name" value="P-loop_NTPase"/>
</dbReference>
<sequence>MIYLIGPMASGKSTVGRSLATALSTSFADSDAAVVAHHGTIPQILPSMASRISAIWKSRPWRACSPG</sequence>
<name>A0A6H0SDP6_9MICC</name>
<gene>
    <name evidence="1" type="ORF">D3791_00010</name>
</gene>
<evidence type="ECO:0000313" key="2">
    <source>
        <dbReference type="Proteomes" id="UP000502331"/>
    </source>
</evidence>
<dbReference type="Proteomes" id="UP000502331">
    <property type="component" value="Chromosome"/>
</dbReference>
<dbReference type="Gene3D" id="3.40.50.300">
    <property type="entry name" value="P-loop containing nucleotide triphosphate hydrolases"/>
    <property type="match status" value="1"/>
</dbReference>
<dbReference type="Pfam" id="PF01202">
    <property type="entry name" value="SKI"/>
    <property type="match status" value="1"/>
</dbReference>
<accession>A0A6H0SDP6</accession>
<evidence type="ECO:0000313" key="1">
    <source>
        <dbReference type="EMBL" id="QIV85643.1"/>
    </source>
</evidence>
<dbReference type="InterPro" id="IPR031322">
    <property type="entry name" value="Shikimate/glucono_kinase"/>
</dbReference>
<dbReference type="SUPFAM" id="SSF52540">
    <property type="entry name" value="P-loop containing nucleoside triphosphate hydrolases"/>
    <property type="match status" value="1"/>
</dbReference>
<keyword evidence="2" id="KW-1185">Reference proteome</keyword>
<protein>
    <recommendedName>
        <fullName evidence="3">Shikimate kinase</fullName>
    </recommendedName>
</protein>
<dbReference type="EMBL" id="CP032549">
    <property type="protein sequence ID" value="QIV85643.1"/>
    <property type="molecule type" value="Genomic_DNA"/>
</dbReference>
<dbReference type="AlphaFoldDB" id="A0A6H0SDP6"/>
<evidence type="ECO:0008006" key="3">
    <source>
        <dbReference type="Google" id="ProtNLM"/>
    </source>
</evidence>
<dbReference type="PRINTS" id="PR01100">
    <property type="entry name" value="SHIKIMTKNASE"/>
</dbReference>
<proteinExistence type="predicted"/>
<organism evidence="1 2">
    <name type="scientific">Glutamicibacter mishrai</name>
    <dbReference type="NCBI Taxonomy" id="1775880"/>
    <lineage>
        <taxon>Bacteria</taxon>
        <taxon>Bacillati</taxon>
        <taxon>Actinomycetota</taxon>
        <taxon>Actinomycetes</taxon>
        <taxon>Micrococcales</taxon>
        <taxon>Micrococcaceae</taxon>
        <taxon>Glutamicibacter</taxon>
    </lineage>
</organism>